<protein>
    <submittedName>
        <fullName evidence="2">NADH-ubiquinone oxidoreductase chain 6</fullName>
    </submittedName>
</protein>
<sequence>MKKSWLIHPFLLASAPILFLLAHNIGQVEASAALAPLGVVLSVTAVLLGLTWLVLRQLPRAAMLVSLLVGLFYVYGHVFHAIQDLDVIARTRDLHVGLGLVFLGVLVTGARYILRTRHDLMEPSRFLTLLAGISILFSANGIYQGVRTRAALAGERAPQARPSRVEHDDPALPDVYHIILDGYAREDVLKDVYQFDNSGFTQYLRDRGFFVADRSVSNYPLTFMSVASTLNMRYLDDVVARLDADSKDHTPFYDLIHDHAVGRFFQSKGYRYVHFNTNYGGTETSRIADQSYQFRHPLLQNEFTTVLLRTYLHWMPQPSVADLHLYMLDKLEEVPRIEGPTYTLFHLLMPHNPYVFDRHGNIRANIPLEYQWTLKTGGWAARQQYIEQMIYLNGRIQALIEHILATSKHPPIIIVHGDHGSASTHPGLQVLDKSKWGPFIHERTAILNAYYVPDEVRRHLYPSITPVNSFRLLLKHRFGANLEPLEDRSFITWYEKPFDIMEVTDQVLPAKASQAREQP</sequence>
<feature type="transmembrane region" description="Helical" evidence="1">
    <location>
        <begin position="34"/>
        <end position="55"/>
    </location>
</feature>
<name>A0AAC8Q393_9BACT</name>
<gene>
    <name evidence="2" type="ORF">AA314_01230</name>
    <name evidence="3" type="ORF">ATI61_109205</name>
</gene>
<dbReference type="Gene3D" id="3.40.720.10">
    <property type="entry name" value="Alkaline Phosphatase, subunit A"/>
    <property type="match status" value="1"/>
</dbReference>
<evidence type="ECO:0000313" key="3">
    <source>
        <dbReference type="EMBL" id="REG27864.1"/>
    </source>
</evidence>
<dbReference type="InterPro" id="IPR017850">
    <property type="entry name" value="Alkaline_phosphatase_core_sf"/>
</dbReference>
<dbReference type="EMBL" id="CP011509">
    <property type="protein sequence ID" value="AKI99603.1"/>
    <property type="molecule type" value="Genomic_DNA"/>
</dbReference>
<dbReference type="Proteomes" id="UP000256345">
    <property type="component" value="Unassembled WGS sequence"/>
</dbReference>
<dbReference type="KEGG" id="age:AA314_01230"/>
<feature type="transmembrane region" description="Helical" evidence="1">
    <location>
        <begin position="126"/>
        <end position="143"/>
    </location>
</feature>
<evidence type="ECO:0000313" key="2">
    <source>
        <dbReference type="EMBL" id="AKI99603.1"/>
    </source>
</evidence>
<organism evidence="2 4">
    <name type="scientific">Archangium gephyra</name>
    <dbReference type="NCBI Taxonomy" id="48"/>
    <lineage>
        <taxon>Bacteria</taxon>
        <taxon>Pseudomonadati</taxon>
        <taxon>Myxococcota</taxon>
        <taxon>Myxococcia</taxon>
        <taxon>Myxococcales</taxon>
        <taxon>Cystobacterineae</taxon>
        <taxon>Archangiaceae</taxon>
        <taxon>Archangium</taxon>
    </lineage>
</organism>
<reference evidence="2 4" key="1">
    <citation type="submission" date="2015-05" db="EMBL/GenBank/DDBJ databases">
        <title>Genome assembly of Archangium gephyra DSM 2261.</title>
        <authorList>
            <person name="Sharma G."/>
            <person name="Subramanian S."/>
        </authorList>
    </citation>
    <scope>NUCLEOTIDE SEQUENCE [LARGE SCALE GENOMIC DNA]</scope>
    <source>
        <strain evidence="2 4">DSM 2261</strain>
    </source>
</reference>
<accession>A0AAC8Q393</accession>
<keyword evidence="1" id="KW-1133">Transmembrane helix</keyword>
<dbReference type="Proteomes" id="UP000035579">
    <property type="component" value="Chromosome"/>
</dbReference>
<evidence type="ECO:0000313" key="5">
    <source>
        <dbReference type="Proteomes" id="UP000256345"/>
    </source>
</evidence>
<keyword evidence="5" id="KW-1185">Reference proteome</keyword>
<keyword evidence="1" id="KW-0472">Membrane</keyword>
<evidence type="ECO:0000256" key="1">
    <source>
        <dbReference type="SAM" id="Phobius"/>
    </source>
</evidence>
<reference evidence="3 5" key="2">
    <citation type="submission" date="2018-08" db="EMBL/GenBank/DDBJ databases">
        <title>Genomic Encyclopedia of Archaeal and Bacterial Type Strains, Phase II (KMG-II): from individual species to whole genera.</title>
        <authorList>
            <person name="Goeker M."/>
        </authorList>
    </citation>
    <scope>NUCLEOTIDE SEQUENCE [LARGE SCALE GENOMIC DNA]</scope>
    <source>
        <strain evidence="3 5">DSM 2261</strain>
    </source>
</reference>
<proteinExistence type="predicted"/>
<feature type="transmembrane region" description="Helical" evidence="1">
    <location>
        <begin position="62"/>
        <end position="82"/>
    </location>
</feature>
<dbReference type="EMBL" id="QUMU01000009">
    <property type="protein sequence ID" value="REG27864.1"/>
    <property type="molecule type" value="Genomic_DNA"/>
</dbReference>
<dbReference type="AlphaFoldDB" id="A0AAC8Q393"/>
<keyword evidence="1" id="KW-0812">Transmembrane</keyword>
<dbReference type="SUPFAM" id="SSF53649">
    <property type="entry name" value="Alkaline phosphatase-like"/>
    <property type="match status" value="1"/>
</dbReference>
<evidence type="ECO:0000313" key="4">
    <source>
        <dbReference type="Proteomes" id="UP000035579"/>
    </source>
</evidence>
<dbReference type="RefSeq" id="WP_047854660.1">
    <property type="nucleotide sequence ID" value="NZ_CP011509.1"/>
</dbReference>
<feature type="transmembrane region" description="Helical" evidence="1">
    <location>
        <begin position="94"/>
        <end position="114"/>
    </location>
</feature>